<proteinExistence type="predicted"/>
<gene>
    <name evidence="2" type="ORF">NCTC1934_05984</name>
</gene>
<feature type="region of interest" description="Disordered" evidence="1">
    <location>
        <begin position="98"/>
        <end position="117"/>
    </location>
</feature>
<name>A0A379JJA0_9NOCA</name>
<sequence>MAIDNTEWAMTSDITPEYAFRVPEGDARAWRLSWLPEHRLTREQARAGMELDELLSDPEVVYDGGAHGRAADLADTVGVLVEQAVLTLACRMAERLTAAPGDPPAASPGRPEPVLSGWARRHPAVTGARSRHRWM</sequence>
<accession>A0A379JJA0</accession>
<evidence type="ECO:0000256" key="1">
    <source>
        <dbReference type="SAM" id="MobiDB-lite"/>
    </source>
</evidence>
<organism evidence="2 3">
    <name type="scientific">Nocardia otitidiscaviarum</name>
    <dbReference type="NCBI Taxonomy" id="1823"/>
    <lineage>
        <taxon>Bacteria</taxon>
        <taxon>Bacillati</taxon>
        <taxon>Actinomycetota</taxon>
        <taxon>Actinomycetes</taxon>
        <taxon>Mycobacteriales</taxon>
        <taxon>Nocardiaceae</taxon>
        <taxon>Nocardia</taxon>
    </lineage>
</organism>
<dbReference type="AlphaFoldDB" id="A0A379JJA0"/>
<evidence type="ECO:0000313" key="3">
    <source>
        <dbReference type="Proteomes" id="UP000255467"/>
    </source>
</evidence>
<dbReference type="Proteomes" id="UP000255467">
    <property type="component" value="Unassembled WGS sequence"/>
</dbReference>
<evidence type="ECO:0000313" key="2">
    <source>
        <dbReference type="EMBL" id="SUD48647.1"/>
    </source>
</evidence>
<dbReference type="EMBL" id="UGRY01000005">
    <property type="protein sequence ID" value="SUD48647.1"/>
    <property type="molecule type" value="Genomic_DNA"/>
</dbReference>
<protein>
    <submittedName>
        <fullName evidence="2">Uncharacterized protein</fullName>
    </submittedName>
</protein>
<reference evidence="2 3" key="1">
    <citation type="submission" date="2018-06" db="EMBL/GenBank/DDBJ databases">
        <authorList>
            <consortium name="Pathogen Informatics"/>
            <person name="Doyle S."/>
        </authorList>
    </citation>
    <scope>NUCLEOTIDE SEQUENCE [LARGE SCALE GENOMIC DNA]</scope>
    <source>
        <strain evidence="2 3">NCTC1934</strain>
    </source>
</reference>
<dbReference type="RefSeq" id="WP_174385107.1">
    <property type="nucleotide sequence ID" value="NZ_UGRY01000005.1"/>
</dbReference>
<keyword evidence="3" id="KW-1185">Reference proteome</keyword>